<evidence type="ECO:0000313" key="2">
    <source>
        <dbReference type="Proteomes" id="UP000182332"/>
    </source>
</evidence>
<dbReference type="Proteomes" id="UP000182332">
    <property type="component" value="Unassembled WGS sequence"/>
</dbReference>
<sequence length="107" mass="11755">MEQTAAAKHAAAYRLRQKQKKAELGIATVTIEVAQGIAAQLPDFLKLHGFDNAQELYQTLVLYVLRAPKDEAAQILKPHTLGFVVNENLTRKLEAAGMAEVDPDAEE</sequence>
<dbReference type="RefSeq" id="WP_083398841.1">
    <property type="nucleotide sequence ID" value="NZ_FOHW01000031.1"/>
</dbReference>
<proteinExistence type="predicted"/>
<evidence type="ECO:0000313" key="1">
    <source>
        <dbReference type="EMBL" id="SET89387.1"/>
    </source>
</evidence>
<dbReference type="OrthoDB" id="7007661at2"/>
<name>A0A1I0HYT6_9PSED</name>
<dbReference type="AlphaFoldDB" id="A0A1I0HYT6"/>
<dbReference type="EMBL" id="FOHW01000031">
    <property type="protein sequence ID" value="SET89387.1"/>
    <property type="molecule type" value="Genomic_DNA"/>
</dbReference>
<gene>
    <name evidence="1" type="ORF">SAMN05216197_13110</name>
</gene>
<protein>
    <submittedName>
        <fullName evidence="1">Uncharacterized protein</fullName>
    </submittedName>
</protein>
<organism evidence="1 2">
    <name type="scientific">Pseudomonas graminis</name>
    <dbReference type="NCBI Taxonomy" id="158627"/>
    <lineage>
        <taxon>Bacteria</taxon>
        <taxon>Pseudomonadati</taxon>
        <taxon>Pseudomonadota</taxon>
        <taxon>Gammaproteobacteria</taxon>
        <taxon>Pseudomonadales</taxon>
        <taxon>Pseudomonadaceae</taxon>
        <taxon>Pseudomonas</taxon>
    </lineage>
</organism>
<reference evidence="1 2" key="1">
    <citation type="submission" date="2016-10" db="EMBL/GenBank/DDBJ databases">
        <authorList>
            <person name="de Groot N.N."/>
        </authorList>
    </citation>
    <scope>NUCLEOTIDE SEQUENCE [LARGE SCALE GENOMIC DNA]</scope>
    <source>
        <strain evidence="1 2">DSM 11363</strain>
    </source>
</reference>
<accession>A0A1I0HYT6</accession>